<dbReference type="SUPFAM" id="SSF56801">
    <property type="entry name" value="Acetyl-CoA synthetase-like"/>
    <property type="match status" value="1"/>
</dbReference>
<keyword evidence="1" id="KW-0547">Nucleotide-binding</keyword>
<keyword evidence="5" id="KW-0436">Ligase</keyword>
<sequence length="618" mass="67687">MRAESQLDTPVASARNLVELLLQQAQSPAKVAASRKTGGRWEDVTWGHILEEVKALSAGLLALGLKPGERVAVFADTSLQWVVCDLAISAAQAITVPIYASNTPDEVRYILNHSEASFVFVDHDEKTPKQAGRATRLRQKLAESPSVRKVILFEGSPSGDMELTLEALVIRGREAHAARPESFDERARAMGPDDVCCIVYTSGTTGDPKGVMLTHGNWSYEALAVKRISVMLPSDSVMMFLPMAHSFGQVVKAAWLSMGFRMVFAESTEKLMDNLMETHPTVLPAVPRVFEKVFSKVVADGTAEPGVKGRLVRWAFALFDEYVEAKNQGREPHMVGLALARKLVFSKVRAKLDAKLGGNLRLFVSGGAPLSRKIAYFFELLGYRVLEGYGLTETSAASFVNPPERIKLGTVGPPLPGTDVRIAQDGEILIRGPGVMKGYYKNPESTAEVLEPDGWFHSGDIGEVDVDGYLRITDRKKDIIVTSGGKNISPQNIENMLKTHPLISQAVVHGDKRKYLVALVTVSEEPARKLLTEKGKTPGSYAELGRQPELQAAVQEILDKVNAELPSYSTLKRFAVIESDFSQESGELTPSLKVKRKHVSQKYKSVLDGLYEKGDLAD</sequence>
<dbReference type="Gene3D" id="3.40.50.12780">
    <property type="entry name" value="N-terminal domain of ligase-like"/>
    <property type="match status" value="1"/>
</dbReference>
<proteinExistence type="predicted"/>
<feature type="domain" description="AMP-dependent synthetase/ligase" evidence="4">
    <location>
        <begin position="24"/>
        <end position="440"/>
    </location>
</feature>
<dbReference type="Pfam" id="PF23562">
    <property type="entry name" value="AMP-binding_C_3"/>
    <property type="match status" value="1"/>
</dbReference>
<dbReference type="GO" id="GO:0016874">
    <property type="term" value="F:ligase activity"/>
    <property type="evidence" value="ECO:0007669"/>
    <property type="project" value="UniProtKB-KW"/>
</dbReference>
<name>A0ABY9X037_9BACT</name>
<evidence type="ECO:0000313" key="6">
    <source>
        <dbReference type="Proteomes" id="UP001611383"/>
    </source>
</evidence>
<dbReference type="EMBL" id="CP043494">
    <property type="protein sequence ID" value="WNG48724.1"/>
    <property type="molecule type" value="Genomic_DNA"/>
</dbReference>
<dbReference type="InterPro" id="IPR045851">
    <property type="entry name" value="AMP-bd_C_sf"/>
</dbReference>
<dbReference type="Gene3D" id="3.30.300.30">
    <property type="match status" value="1"/>
</dbReference>
<dbReference type="PANTHER" id="PTHR43272">
    <property type="entry name" value="LONG-CHAIN-FATTY-ACID--COA LIGASE"/>
    <property type="match status" value="1"/>
</dbReference>
<dbReference type="CDD" id="cd05907">
    <property type="entry name" value="VL_LC_FACS_like"/>
    <property type="match status" value="1"/>
</dbReference>
<dbReference type="PANTHER" id="PTHR43272:SF33">
    <property type="entry name" value="AMP-BINDING DOMAIN-CONTAINING PROTEIN-RELATED"/>
    <property type="match status" value="1"/>
</dbReference>
<dbReference type="Proteomes" id="UP001611383">
    <property type="component" value="Chromosome"/>
</dbReference>
<dbReference type="InterPro" id="IPR000873">
    <property type="entry name" value="AMP-dep_synth/lig_dom"/>
</dbReference>
<evidence type="ECO:0000256" key="2">
    <source>
        <dbReference type="ARBA" id="ARBA00022840"/>
    </source>
</evidence>
<dbReference type="InterPro" id="IPR042099">
    <property type="entry name" value="ANL_N_sf"/>
</dbReference>
<evidence type="ECO:0000259" key="4">
    <source>
        <dbReference type="Pfam" id="PF00501"/>
    </source>
</evidence>
<accession>A0ABY9X037</accession>
<evidence type="ECO:0000313" key="5">
    <source>
        <dbReference type="EMBL" id="WNG48724.1"/>
    </source>
</evidence>
<comment type="catalytic activity">
    <reaction evidence="3">
        <text>a long-chain fatty acid + ATP + CoA = a long-chain fatty acyl-CoA + AMP + diphosphate</text>
        <dbReference type="Rhea" id="RHEA:15421"/>
        <dbReference type="ChEBI" id="CHEBI:30616"/>
        <dbReference type="ChEBI" id="CHEBI:33019"/>
        <dbReference type="ChEBI" id="CHEBI:57287"/>
        <dbReference type="ChEBI" id="CHEBI:57560"/>
        <dbReference type="ChEBI" id="CHEBI:83139"/>
        <dbReference type="ChEBI" id="CHEBI:456215"/>
        <dbReference type="EC" id="6.2.1.3"/>
    </reaction>
    <physiologicalReaction direction="left-to-right" evidence="3">
        <dbReference type="Rhea" id="RHEA:15422"/>
    </physiologicalReaction>
</comment>
<reference evidence="5 6" key="1">
    <citation type="submission" date="2019-08" db="EMBL/GenBank/DDBJ databases">
        <title>Archangium and Cystobacter genomes.</title>
        <authorList>
            <person name="Chen I.-C.K."/>
            <person name="Wielgoss S."/>
        </authorList>
    </citation>
    <scope>NUCLEOTIDE SEQUENCE [LARGE SCALE GENOMIC DNA]</scope>
    <source>
        <strain evidence="5 6">Cbm 6</strain>
    </source>
</reference>
<evidence type="ECO:0000256" key="1">
    <source>
        <dbReference type="ARBA" id="ARBA00022741"/>
    </source>
</evidence>
<keyword evidence="6" id="KW-1185">Reference proteome</keyword>
<dbReference type="PROSITE" id="PS00455">
    <property type="entry name" value="AMP_BINDING"/>
    <property type="match status" value="1"/>
</dbReference>
<evidence type="ECO:0000256" key="3">
    <source>
        <dbReference type="ARBA" id="ARBA00024484"/>
    </source>
</evidence>
<organism evidence="5 6">
    <name type="scientific">Archangium minus</name>
    <dbReference type="NCBI Taxonomy" id="83450"/>
    <lineage>
        <taxon>Bacteria</taxon>
        <taxon>Pseudomonadati</taxon>
        <taxon>Myxococcota</taxon>
        <taxon>Myxococcia</taxon>
        <taxon>Myxococcales</taxon>
        <taxon>Cystobacterineae</taxon>
        <taxon>Archangiaceae</taxon>
        <taxon>Archangium</taxon>
    </lineage>
</organism>
<protein>
    <submittedName>
        <fullName evidence="5">Long-chain fatty acid--CoA ligase</fullName>
    </submittedName>
</protein>
<dbReference type="RefSeq" id="WP_395806377.1">
    <property type="nucleotide sequence ID" value="NZ_CP043494.1"/>
</dbReference>
<keyword evidence="2" id="KW-0067">ATP-binding</keyword>
<dbReference type="InterPro" id="IPR020845">
    <property type="entry name" value="AMP-binding_CS"/>
</dbReference>
<gene>
    <name evidence="5" type="ORF">F0U60_34865</name>
</gene>
<dbReference type="Pfam" id="PF00501">
    <property type="entry name" value="AMP-binding"/>
    <property type="match status" value="1"/>
</dbReference>